<dbReference type="InterPro" id="IPR000524">
    <property type="entry name" value="Tscrpt_reg_HTH_GntR"/>
</dbReference>
<keyword evidence="3" id="KW-0805">Transcription regulation</keyword>
<dbReference type="InterPro" id="IPR036390">
    <property type="entry name" value="WH_DNA-bd_sf"/>
</dbReference>
<dbReference type="Gene3D" id="1.10.10.10">
    <property type="entry name" value="Winged helix-like DNA-binding domain superfamily/Winged helix DNA-binding domain"/>
    <property type="match status" value="1"/>
</dbReference>
<accession>A0ABT8X3G3</accession>
<dbReference type="SMART" id="SM00345">
    <property type="entry name" value="HTH_GNTR"/>
    <property type="match status" value="1"/>
</dbReference>
<dbReference type="InterPro" id="IPR036388">
    <property type="entry name" value="WH-like_DNA-bd_sf"/>
</dbReference>
<dbReference type="GO" id="GO:0008483">
    <property type="term" value="F:transaminase activity"/>
    <property type="evidence" value="ECO:0007669"/>
    <property type="project" value="UniProtKB-KW"/>
</dbReference>
<protein>
    <submittedName>
        <fullName evidence="7">PLP-dependent aminotransferase family protein</fullName>
    </submittedName>
</protein>
<sequence>MIPYKTIIKIDRASKQPVYIQLTNQFIDLIKKRTLPPRTKLPGSRTLADLIGLHRKTVIACYEELTLQGWIESIPKKGTFVHKDIPVLQQQEWIEKTVSKKDDKAGFSFNKKSLLTRKFPQDHLDDYMYVNDGVSDERLAPVKELSIIYRKIANKKHTLKYMNYGTTYGNLELRETLACYLSETRGLNITKDNILITRGSQMGMFLASQLLVENQDYIIVGETNYSSADTTFEYAHAKLLRVKVDEHGLDTHDIEKLCKNYAVKAVYTTPHHHHPTTVTLCAKRRMHLLNLAKTYHFAILEDDYDYDFHYNHAPILPLSSHDTCGNVIYIGSICKTVAPVFRVGYLVAPKAFVDECAKLRRFVDRQGDAILELTFSSFIKDGSLDRHIKKVVKIYKDRRDLFCNLLKEELSDYLSFEIPKGGMALWVTLNKKYSWDTVTEIAKEHKLIISEWQRYDVTNCKHNAIRMGFSCYNETEAKEFVRRFKKTMQDIDLQESFSY</sequence>
<dbReference type="SUPFAM" id="SSF53383">
    <property type="entry name" value="PLP-dependent transferases"/>
    <property type="match status" value="1"/>
</dbReference>
<name>A0ABT8X3G3_9FLAO</name>
<evidence type="ECO:0000313" key="7">
    <source>
        <dbReference type="EMBL" id="MDO5988445.1"/>
    </source>
</evidence>
<dbReference type="Pfam" id="PF00392">
    <property type="entry name" value="GntR"/>
    <property type="match status" value="1"/>
</dbReference>
<proteinExistence type="inferred from homology"/>
<dbReference type="Proteomes" id="UP001176891">
    <property type="component" value="Unassembled WGS sequence"/>
</dbReference>
<evidence type="ECO:0000259" key="6">
    <source>
        <dbReference type="PROSITE" id="PS50949"/>
    </source>
</evidence>
<keyword evidence="2" id="KW-0663">Pyridoxal phosphate</keyword>
<dbReference type="EMBL" id="JAUOEM010000004">
    <property type="protein sequence ID" value="MDO5988445.1"/>
    <property type="molecule type" value="Genomic_DNA"/>
</dbReference>
<keyword evidence="7" id="KW-0032">Aminotransferase</keyword>
<dbReference type="InterPro" id="IPR015424">
    <property type="entry name" value="PyrdxlP-dep_Trfase"/>
</dbReference>
<comment type="caution">
    <text evidence="7">The sequence shown here is derived from an EMBL/GenBank/DDBJ whole genome shotgun (WGS) entry which is preliminary data.</text>
</comment>
<dbReference type="SUPFAM" id="SSF46785">
    <property type="entry name" value="Winged helix' DNA-binding domain"/>
    <property type="match status" value="1"/>
</dbReference>
<dbReference type="Pfam" id="PF00155">
    <property type="entry name" value="Aminotran_1_2"/>
    <property type="match status" value="1"/>
</dbReference>
<comment type="similarity">
    <text evidence="1">In the C-terminal section; belongs to the class-I pyridoxal-phosphate-dependent aminotransferase family.</text>
</comment>
<evidence type="ECO:0000313" key="8">
    <source>
        <dbReference type="Proteomes" id="UP001176891"/>
    </source>
</evidence>
<evidence type="ECO:0000256" key="3">
    <source>
        <dbReference type="ARBA" id="ARBA00023015"/>
    </source>
</evidence>
<evidence type="ECO:0000256" key="2">
    <source>
        <dbReference type="ARBA" id="ARBA00022898"/>
    </source>
</evidence>
<dbReference type="InterPro" id="IPR051446">
    <property type="entry name" value="HTH_trans_reg/aminotransferase"/>
</dbReference>
<keyword evidence="7" id="KW-0808">Transferase</keyword>
<evidence type="ECO:0000256" key="5">
    <source>
        <dbReference type="ARBA" id="ARBA00023163"/>
    </source>
</evidence>
<dbReference type="RefSeq" id="WP_303283061.1">
    <property type="nucleotide sequence ID" value="NZ_BAABCZ010000009.1"/>
</dbReference>
<dbReference type="CDD" id="cd00609">
    <property type="entry name" value="AAT_like"/>
    <property type="match status" value="1"/>
</dbReference>
<reference evidence="7" key="1">
    <citation type="submission" date="2023-07" db="EMBL/GenBank/DDBJ databases">
        <title>Two novel species in the genus Flavivirga.</title>
        <authorList>
            <person name="Kwon K."/>
        </authorList>
    </citation>
    <scope>NUCLEOTIDE SEQUENCE</scope>
    <source>
        <strain evidence="7">KACC 14157</strain>
    </source>
</reference>
<dbReference type="PANTHER" id="PTHR46577">
    <property type="entry name" value="HTH-TYPE TRANSCRIPTIONAL REGULATORY PROTEIN GABR"/>
    <property type="match status" value="1"/>
</dbReference>
<gene>
    <name evidence="7" type="ORF">Q4Q39_13615</name>
</gene>
<dbReference type="InterPro" id="IPR015421">
    <property type="entry name" value="PyrdxlP-dep_Trfase_major"/>
</dbReference>
<keyword evidence="4" id="KW-0238">DNA-binding</keyword>
<keyword evidence="5" id="KW-0804">Transcription</keyword>
<evidence type="ECO:0000256" key="4">
    <source>
        <dbReference type="ARBA" id="ARBA00023125"/>
    </source>
</evidence>
<feature type="domain" description="HTH gntR-type" evidence="6">
    <location>
        <begin position="16"/>
        <end position="84"/>
    </location>
</feature>
<dbReference type="PANTHER" id="PTHR46577:SF1">
    <property type="entry name" value="HTH-TYPE TRANSCRIPTIONAL REGULATORY PROTEIN GABR"/>
    <property type="match status" value="1"/>
</dbReference>
<keyword evidence="8" id="KW-1185">Reference proteome</keyword>
<organism evidence="7 8">
    <name type="scientific">Flavivirga amylovorans</name>
    <dbReference type="NCBI Taxonomy" id="870486"/>
    <lineage>
        <taxon>Bacteria</taxon>
        <taxon>Pseudomonadati</taxon>
        <taxon>Bacteroidota</taxon>
        <taxon>Flavobacteriia</taxon>
        <taxon>Flavobacteriales</taxon>
        <taxon>Flavobacteriaceae</taxon>
        <taxon>Flavivirga</taxon>
    </lineage>
</organism>
<dbReference type="InterPro" id="IPR004839">
    <property type="entry name" value="Aminotransferase_I/II_large"/>
</dbReference>
<evidence type="ECO:0000256" key="1">
    <source>
        <dbReference type="ARBA" id="ARBA00005384"/>
    </source>
</evidence>
<dbReference type="CDD" id="cd07377">
    <property type="entry name" value="WHTH_GntR"/>
    <property type="match status" value="1"/>
</dbReference>
<dbReference type="Gene3D" id="3.40.640.10">
    <property type="entry name" value="Type I PLP-dependent aspartate aminotransferase-like (Major domain)"/>
    <property type="match status" value="1"/>
</dbReference>
<dbReference type="PROSITE" id="PS50949">
    <property type="entry name" value="HTH_GNTR"/>
    <property type="match status" value="1"/>
</dbReference>